<evidence type="ECO:0000313" key="2">
    <source>
        <dbReference type="EMBL" id="KAK5618631.1"/>
    </source>
</evidence>
<proteinExistence type="predicted"/>
<keyword evidence="3" id="KW-1185">Reference proteome</keyword>
<sequence length="403" mass="41129">MEEIKDMEEDYETAVSHKSATVQPTLGLQRAAAAQPTFQRGPRMGRLYYLFQRCQRTDRLYFRFQRGRTDAQSDSKPVPKSASTSSTRRRGCRKRDTSAQVIAASASAHATEGLGYASASAHATEGLSDASASAHATEGLGDASASAHASEGLGDASAHATEGLGDASASASASEGAPGSASASEGSPGSASASEGSPGHVPEEPVGGLPPRPGPEHLLGFLWGVFMELKPDSWAPPGSKTASKTPEFREGFEDEPPPIQVREGLEDEPPLFPMPEGSVGGPPLLPMPEGSVGGLPLLPMPEGSVGGLPLTIATGPSLTLCSEGPLLGAADLLTKGPLLCSDGLVVSQRVPAAVASRCGLCVSVGLQVSGVAADRPGLFVAGPGARQNSVSACLHGTTYWSPA</sequence>
<evidence type="ECO:0000256" key="1">
    <source>
        <dbReference type="SAM" id="MobiDB-lite"/>
    </source>
</evidence>
<gene>
    <name evidence="2" type="ORF">CRENBAI_014875</name>
</gene>
<comment type="caution">
    <text evidence="2">The sequence shown here is derived from an EMBL/GenBank/DDBJ whole genome shotgun (WGS) entry which is preliminary data.</text>
</comment>
<accession>A0AAV9SBE0</accession>
<reference evidence="2 3" key="1">
    <citation type="submission" date="2021-06" db="EMBL/GenBank/DDBJ databases">
        <authorList>
            <person name="Palmer J.M."/>
        </authorList>
    </citation>
    <scope>NUCLEOTIDE SEQUENCE [LARGE SCALE GENOMIC DNA]</scope>
    <source>
        <strain evidence="2 3">MEX-2019</strain>
        <tissue evidence="2">Muscle</tissue>
    </source>
</reference>
<feature type="compositionally biased region" description="Polar residues" evidence="1">
    <location>
        <begin position="74"/>
        <end position="86"/>
    </location>
</feature>
<feature type="region of interest" description="Disordered" evidence="1">
    <location>
        <begin position="129"/>
        <end position="213"/>
    </location>
</feature>
<name>A0AAV9SBE0_9TELE</name>
<dbReference type="AlphaFoldDB" id="A0AAV9SBE0"/>
<dbReference type="EMBL" id="JAHHUM010000608">
    <property type="protein sequence ID" value="KAK5618631.1"/>
    <property type="molecule type" value="Genomic_DNA"/>
</dbReference>
<organism evidence="2 3">
    <name type="scientific">Crenichthys baileyi</name>
    <name type="common">White River springfish</name>
    <dbReference type="NCBI Taxonomy" id="28760"/>
    <lineage>
        <taxon>Eukaryota</taxon>
        <taxon>Metazoa</taxon>
        <taxon>Chordata</taxon>
        <taxon>Craniata</taxon>
        <taxon>Vertebrata</taxon>
        <taxon>Euteleostomi</taxon>
        <taxon>Actinopterygii</taxon>
        <taxon>Neopterygii</taxon>
        <taxon>Teleostei</taxon>
        <taxon>Neoteleostei</taxon>
        <taxon>Acanthomorphata</taxon>
        <taxon>Ovalentaria</taxon>
        <taxon>Atherinomorphae</taxon>
        <taxon>Cyprinodontiformes</taxon>
        <taxon>Goodeidae</taxon>
        <taxon>Crenichthys</taxon>
    </lineage>
</organism>
<evidence type="ECO:0000313" key="3">
    <source>
        <dbReference type="Proteomes" id="UP001311232"/>
    </source>
</evidence>
<dbReference type="Proteomes" id="UP001311232">
    <property type="component" value="Unassembled WGS sequence"/>
</dbReference>
<protein>
    <submittedName>
        <fullName evidence="2">Uncharacterized protein</fullName>
    </submittedName>
</protein>
<feature type="region of interest" description="Disordered" evidence="1">
    <location>
        <begin position="232"/>
        <end position="258"/>
    </location>
</feature>
<feature type="compositionally biased region" description="Low complexity" evidence="1">
    <location>
        <begin position="167"/>
        <end position="199"/>
    </location>
</feature>
<feature type="region of interest" description="Disordered" evidence="1">
    <location>
        <begin position="68"/>
        <end position="100"/>
    </location>
</feature>